<feature type="non-terminal residue" evidence="1">
    <location>
        <position position="1"/>
    </location>
</feature>
<accession>W1XWK2</accession>
<dbReference type="EMBL" id="AZMM01011763">
    <property type="protein sequence ID" value="ETJ33800.1"/>
    <property type="molecule type" value="Genomic_DNA"/>
</dbReference>
<comment type="caution">
    <text evidence="1">The sequence shown here is derived from an EMBL/GenBank/DDBJ whole genome shotgun (WGS) entry which is preliminary data.</text>
</comment>
<protein>
    <submittedName>
        <fullName evidence="1">Uncharacterized protein</fullName>
    </submittedName>
</protein>
<organism evidence="1">
    <name type="scientific">human gut metagenome</name>
    <dbReference type="NCBI Taxonomy" id="408170"/>
    <lineage>
        <taxon>unclassified sequences</taxon>
        <taxon>metagenomes</taxon>
        <taxon>organismal metagenomes</taxon>
    </lineage>
</organism>
<reference evidence="1" key="1">
    <citation type="submission" date="2013-12" db="EMBL/GenBank/DDBJ databases">
        <title>A Varibaculum cambriense genome reconstructed from a premature infant gut community with otherwise low bacterial novelty that shifts toward anaerobic metabolism during the third week of life.</title>
        <authorList>
            <person name="Brown C.T."/>
            <person name="Sharon I."/>
            <person name="Thomas B.C."/>
            <person name="Castelle C.J."/>
            <person name="Morowitz M.J."/>
            <person name="Banfield J.F."/>
        </authorList>
    </citation>
    <scope>NUCLEOTIDE SEQUENCE</scope>
</reference>
<sequence length="28" mass="3146">ILAKLEVSDRTQAAVYAFQHHLVGSDEF</sequence>
<evidence type="ECO:0000313" key="1">
    <source>
        <dbReference type="EMBL" id="ETJ33800.1"/>
    </source>
</evidence>
<name>W1XWK2_9ZZZZ</name>
<proteinExistence type="predicted"/>
<dbReference type="AlphaFoldDB" id="W1XWK2"/>
<gene>
    <name evidence="1" type="ORF">Q604_UNBC11763G0001</name>
</gene>